<evidence type="ECO:0000313" key="12">
    <source>
        <dbReference type="EMBL" id="NKE70082.1"/>
    </source>
</evidence>
<dbReference type="GO" id="GO:0046872">
    <property type="term" value="F:metal ion binding"/>
    <property type="evidence" value="ECO:0007669"/>
    <property type="project" value="UniProtKB-KW"/>
</dbReference>
<keyword evidence="6 11" id="KW-0406">Ion transport</keyword>
<dbReference type="PANTHER" id="PTHR28259:SF1">
    <property type="entry name" value="FLUORIDE EXPORT PROTEIN 1-RELATED"/>
    <property type="match status" value="1"/>
</dbReference>
<dbReference type="GO" id="GO:0062054">
    <property type="term" value="F:fluoride channel activity"/>
    <property type="evidence" value="ECO:0007669"/>
    <property type="project" value="UniProtKB-UniRule"/>
</dbReference>
<evidence type="ECO:0000256" key="6">
    <source>
        <dbReference type="ARBA" id="ARBA00023065"/>
    </source>
</evidence>
<keyword evidence="4 11" id="KW-0812">Transmembrane</keyword>
<keyword evidence="13" id="KW-1185">Reference proteome</keyword>
<comment type="caution">
    <text evidence="12">The sequence shown here is derived from an EMBL/GenBank/DDBJ whole genome shotgun (WGS) entry which is preliminary data.</text>
</comment>
<organism evidence="12 13">
    <name type="scientific">Candidatus Manganitrophus noduliformans</name>
    <dbReference type="NCBI Taxonomy" id="2606439"/>
    <lineage>
        <taxon>Bacteria</taxon>
        <taxon>Pseudomonadati</taxon>
        <taxon>Nitrospirota</taxon>
        <taxon>Nitrospiria</taxon>
        <taxon>Candidatus Troglogloeales</taxon>
        <taxon>Candidatus Manganitrophaceae</taxon>
        <taxon>Candidatus Manganitrophus</taxon>
    </lineage>
</organism>
<dbReference type="Proteomes" id="UP000534783">
    <property type="component" value="Unassembled WGS sequence"/>
</dbReference>
<dbReference type="EMBL" id="VTOW01000001">
    <property type="protein sequence ID" value="NKE70082.1"/>
    <property type="molecule type" value="Genomic_DNA"/>
</dbReference>
<comment type="subcellular location">
    <subcellularLocation>
        <location evidence="1 11">Cell membrane</location>
        <topology evidence="1 11">Multi-pass membrane protein</topology>
    </subcellularLocation>
</comment>
<evidence type="ECO:0000313" key="13">
    <source>
        <dbReference type="Proteomes" id="UP000534783"/>
    </source>
</evidence>
<keyword evidence="8 11" id="KW-0407">Ion channel</keyword>
<evidence type="ECO:0000256" key="9">
    <source>
        <dbReference type="ARBA" id="ARBA00035120"/>
    </source>
</evidence>
<accession>A0A7X6DMZ7</accession>
<keyword evidence="5 11" id="KW-1133">Transmembrane helix</keyword>
<keyword evidence="11" id="KW-0813">Transport</keyword>
<feature type="transmembrane region" description="Helical" evidence="11">
    <location>
        <begin position="33"/>
        <end position="55"/>
    </location>
</feature>
<evidence type="ECO:0000256" key="11">
    <source>
        <dbReference type="HAMAP-Rule" id="MF_00454"/>
    </source>
</evidence>
<dbReference type="PANTHER" id="PTHR28259">
    <property type="entry name" value="FLUORIDE EXPORT PROTEIN 1-RELATED"/>
    <property type="match status" value="1"/>
</dbReference>
<proteinExistence type="inferred from homology"/>
<feature type="transmembrane region" description="Helical" evidence="11">
    <location>
        <begin position="97"/>
        <end position="120"/>
    </location>
</feature>
<evidence type="ECO:0000256" key="4">
    <source>
        <dbReference type="ARBA" id="ARBA00022692"/>
    </source>
</evidence>
<feature type="transmembrane region" description="Helical" evidence="11">
    <location>
        <begin position="5"/>
        <end position="21"/>
    </location>
</feature>
<evidence type="ECO:0000256" key="5">
    <source>
        <dbReference type="ARBA" id="ARBA00022989"/>
    </source>
</evidence>
<evidence type="ECO:0000256" key="8">
    <source>
        <dbReference type="ARBA" id="ARBA00023303"/>
    </source>
</evidence>
<feature type="binding site" evidence="11">
    <location>
        <position position="75"/>
    </location>
    <ligand>
        <name>Na(+)</name>
        <dbReference type="ChEBI" id="CHEBI:29101"/>
        <note>structural</note>
    </ligand>
</feature>
<dbReference type="GO" id="GO:0005886">
    <property type="term" value="C:plasma membrane"/>
    <property type="evidence" value="ECO:0007669"/>
    <property type="project" value="UniProtKB-SubCell"/>
</dbReference>
<evidence type="ECO:0000256" key="2">
    <source>
        <dbReference type="ARBA" id="ARBA00022475"/>
    </source>
</evidence>
<feature type="binding site" evidence="11">
    <location>
        <position position="78"/>
    </location>
    <ligand>
        <name>Na(+)</name>
        <dbReference type="ChEBI" id="CHEBI:29101"/>
        <note>structural</note>
    </ligand>
</feature>
<evidence type="ECO:0000256" key="10">
    <source>
        <dbReference type="ARBA" id="ARBA00035585"/>
    </source>
</evidence>
<evidence type="ECO:0000256" key="7">
    <source>
        <dbReference type="ARBA" id="ARBA00023136"/>
    </source>
</evidence>
<feature type="transmembrane region" description="Helical" evidence="11">
    <location>
        <begin position="67"/>
        <end position="85"/>
    </location>
</feature>
<comment type="similarity">
    <text evidence="9 11">Belongs to the fluoride channel Fluc/FEX (TC 1.A.43) family.</text>
</comment>
<dbReference type="HAMAP" id="MF_00454">
    <property type="entry name" value="FluC"/>
    <property type="match status" value="1"/>
</dbReference>
<evidence type="ECO:0000256" key="1">
    <source>
        <dbReference type="ARBA" id="ARBA00004651"/>
    </source>
</evidence>
<comment type="function">
    <text evidence="11">Fluoride-specific ion channel. Important for reducing fluoride concentration in the cell, thus reducing its toxicity.</text>
</comment>
<keyword evidence="3" id="KW-0997">Cell inner membrane</keyword>
<protein>
    <recommendedName>
        <fullName evidence="11">Fluoride-specific ion channel FluC</fullName>
    </recommendedName>
</protein>
<dbReference type="NCBIfam" id="TIGR00494">
    <property type="entry name" value="crcB"/>
    <property type="match status" value="1"/>
</dbReference>
<comment type="activity regulation">
    <text evidence="11">Na(+) is not transported, but it plays an essential structural role and its presence is essential for fluoride channel function.</text>
</comment>
<keyword evidence="11" id="KW-0479">Metal-binding</keyword>
<comment type="catalytic activity">
    <reaction evidence="10">
        <text>fluoride(in) = fluoride(out)</text>
        <dbReference type="Rhea" id="RHEA:76159"/>
        <dbReference type="ChEBI" id="CHEBI:17051"/>
    </reaction>
    <physiologicalReaction direction="left-to-right" evidence="10">
        <dbReference type="Rhea" id="RHEA:76160"/>
    </physiologicalReaction>
</comment>
<keyword evidence="11" id="KW-0915">Sodium</keyword>
<gene>
    <name evidence="11 12" type="primary">crcB</name>
    <name evidence="11" type="synonym">fluC</name>
    <name evidence="12" type="ORF">MNODULE_04900</name>
</gene>
<dbReference type="GO" id="GO:0140114">
    <property type="term" value="P:cellular detoxification of fluoride"/>
    <property type="evidence" value="ECO:0007669"/>
    <property type="project" value="UniProtKB-UniRule"/>
</dbReference>
<name>A0A7X6DMZ7_9BACT</name>
<evidence type="ECO:0000256" key="3">
    <source>
        <dbReference type="ARBA" id="ARBA00022519"/>
    </source>
</evidence>
<dbReference type="RefSeq" id="WP_168058348.1">
    <property type="nucleotide sequence ID" value="NZ_VTOW01000001.1"/>
</dbReference>
<dbReference type="InterPro" id="IPR003691">
    <property type="entry name" value="FluC"/>
</dbReference>
<dbReference type="Pfam" id="PF02537">
    <property type="entry name" value="CRCB"/>
    <property type="match status" value="1"/>
</dbReference>
<keyword evidence="7 11" id="KW-0472">Membrane</keyword>
<dbReference type="AlphaFoldDB" id="A0A7X6DMZ7"/>
<sequence>MIPYLMVGIGGFFGAIARYLVDRWIGGRMGGLFPYGTLAINVSGSFILGLFAATITERWVVHPHWRLLIGVGFVGAYTTFSTFGYETHQLMEEGSFGLALLNVLLSVAIGLIAVRFGILLGRMG</sequence>
<keyword evidence="2 11" id="KW-1003">Cell membrane</keyword>
<reference evidence="12 13" key="1">
    <citation type="journal article" date="2020" name="Nature">
        <title>Bacterial chemolithoautotrophy via manganese oxidation.</title>
        <authorList>
            <person name="Yu H."/>
            <person name="Leadbetter J.R."/>
        </authorList>
    </citation>
    <scope>NUCLEOTIDE SEQUENCE [LARGE SCALE GENOMIC DNA]</scope>
    <source>
        <strain evidence="12 13">Mn-1</strain>
    </source>
</reference>